<sequence length="55" mass="6332">MMPHWPIVRGSAKRWQIFTLPIIRLANLQMPLLTGTYQSNKTSLLIAQNLSSYKC</sequence>
<accession>A0A0A8YKG6</accession>
<protein>
    <submittedName>
        <fullName evidence="1">Uncharacterized protein</fullName>
    </submittedName>
</protein>
<dbReference type="AlphaFoldDB" id="A0A0A8YKG6"/>
<reference evidence="1" key="1">
    <citation type="submission" date="2014-09" db="EMBL/GenBank/DDBJ databases">
        <authorList>
            <person name="Magalhaes I.L.F."/>
            <person name="Oliveira U."/>
            <person name="Santos F.R."/>
            <person name="Vidigal T.H.D.A."/>
            <person name="Brescovit A.D."/>
            <person name="Santos A.J."/>
        </authorList>
    </citation>
    <scope>NUCLEOTIDE SEQUENCE</scope>
    <source>
        <tissue evidence="1">Shoot tissue taken approximately 20 cm above the soil surface</tissue>
    </source>
</reference>
<evidence type="ECO:0000313" key="1">
    <source>
        <dbReference type="EMBL" id="JAD26646.1"/>
    </source>
</evidence>
<proteinExistence type="predicted"/>
<dbReference type="EMBL" id="GBRH01271249">
    <property type="protein sequence ID" value="JAD26646.1"/>
    <property type="molecule type" value="Transcribed_RNA"/>
</dbReference>
<reference evidence="1" key="2">
    <citation type="journal article" date="2015" name="Data Brief">
        <title>Shoot transcriptome of the giant reed, Arundo donax.</title>
        <authorList>
            <person name="Barrero R.A."/>
            <person name="Guerrero F.D."/>
            <person name="Moolhuijzen P."/>
            <person name="Goolsby J.A."/>
            <person name="Tidwell J."/>
            <person name="Bellgard S.E."/>
            <person name="Bellgard M.I."/>
        </authorList>
    </citation>
    <scope>NUCLEOTIDE SEQUENCE</scope>
    <source>
        <tissue evidence="1">Shoot tissue taken approximately 20 cm above the soil surface</tissue>
    </source>
</reference>
<name>A0A0A8YKG6_ARUDO</name>
<organism evidence="1">
    <name type="scientific">Arundo donax</name>
    <name type="common">Giant reed</name>
    <name type="synonym">Donax arundinaceus</name>
    <dbReference type="NCBI Taxonomy" id="35708"/>
    <lineage>
        <taxon>Eukaryota</taxon>
        <taxon>Viridiplantae</taxon>
        <taxon>Streptophyta</taxon>
        <taxon>Embryophyta</taxon>
        <taxon>Tracheophyta</taxon>
        <taxon>Spermatophyta</taxon>
        <taxon>Magnoliopsida</taxon>
        <taxon>Liliopsida</taxon>
        <taxon>Poales</taxon>
        <taxon>Poaceae</taxon>
        <taxon>PACMAD clade</taxon>
        <taxon>Arundinoideae</taxon>
        <taxon>Arundineae</taxon>
        <taxon>Arundo</taxon>
    </lineage>
</organism>